<dbReference type="InterPro" id="IPR003425">
    <property type="entry name" value="CCB3/YggT"/>
</dbReference>
<proteinExistence type="predicted"/>
<feature type="transmembrane region" description="Helical" evidence="1">
    <location>
        <begin position="58"/>
        <end position="79"/>
    </location>
</feature>
<gene>
    <name evidence="2" type="ORF">NCTC13294_02241</name>
</gene>
<reference evidence="2 3" key="1">
    <citation type="submission" date="2018-06" db="EMBL/GenBank/DDBJ databases">
        <authorList>
            <consortium name="Pathogen Informatics"/>
            <person name="Doyle S."/>
        </authorList>
    </citation>
    <scope>NUCLEOTIDE SEQUENCE [LARGE SCALE GENOMIC DNA]</scope>
    <source>
        <strain evidence="2 3">NCTC13294</strain>
    </source>
</reference>
<evidence type="ECO:0000313" key="2">
    <source>
        <dbReference type="EMBL" id="SUX25099.1"/>
    </source>
</evidence>
<keyword evidence="1" id="KW-1133">Transmembrane helix</keyword>
<protein>
    <submittedName>
        <fullName evidence="2">YGGT family</fullName>
    </submittedName>
</protein>
<organism evidence="2 3">
    <name type="scientific">Cardiobacterium valvarum</name>
    <dbReference type="NCBI Taxonomy" id="194702"/>
    <lineage>
        <taxon>Bacteria</taxon>
        <taxon>Pseudomonadati</taxon>
        <taxon>Pseudomonadota</taxon>
        <taxon>Gammaproteobacteria</taxon>
        <taxon>Cardiobacteriales</taxon>
        <taxon>Cardiobacteriaceae</taxon>
        <taxon>Cardiobacterium</taxon>
    </lineage>
</organism>
<keyword evidence="1" id="KW-0812">Transmembrane</keyword>
<dbReference type="OrthoDB" id="9806665at2"/>
<name>A0A381EDY4_9GAMM</name>
<sequence length="176" mass="19595">MQNILLFISKLLIALFLIRFHANLYRLGFNPLAQQLNRHTDPLVLPFRKLLPPSRYDFGALAVAGIIALAISLVFTAAIHASFGVFIALFLTLIINTWLNTIFYAILIIVIGSWLQTDPRQPVMQIALACADWLMAPLRRIIPPVGMIDFTPMAALFILYLAQNGINRLLLGGLIG</sequence>
<feature type="transmembrane region" description="Helical" evidence="1">
    <location>
        <begin position="86"/>
        <end position="115"/>
    </location>
</feature>
<evidence type="ECO:0000313" key="3">
    <source>
        <dbReference type="Proteomes" id="UP000254572"/>
    </source>
</evidence>
<feature type="transmembrane region" description="Helical" evidence="1">
    <location>
        <begin position="141"/>
        <end position="162"/>
    </location>
</feature>
<keyword evidence="3" id="KW-1185">Reference proteome</keyword>
<dbReference type="GO" id="GO:0016020">
    <property type="term" value="C:membrane"/>
    <property type="evidence" value="ECO:0007669"/>
    <property type="project" value="InterPro"/>
</dbReference>
<dbReference type="EMBL" id="UFUW01000001">
    <property type="protein sequence ID" value="SUX25099.1"/>
    <property type="molecule type" value="Genomic_DNA"/>
</dbReference>
<keyword evidence="1" id="KW-0472">Membrane</keyword>
<accession>A0A381EDY4</accession>
<dbReference type="AlphaFoldDB" id="A0A381EDY4"/>
<dbReference type="Pfam" id="PF02325">
    <property type="entry name" value="CCB3_YggT"/>
    <property type="match status" value="2"/>
</dbReference>
<dbReference type="RefSeq" id="WP_115612368.1">
    <property type="nucleotide sequence ID" value="NZ_JBHLZC010000001.1"/>
</dbReference>
<dbReference type="Proteomes" id="UP000254572">
    <property type="component" value="Unassembled WGS sequence"/>
</dbReference>
<evidence type="ECO:0000256" key="1">
    <source>
        <dbReference type="SAM" id="Phobius"/>
    </source>
</evidence>